<sequence length="208" mass="24130">MISFNGITRILPSHISILANHVYDTFLQFPYRHLYRRNIGGCTLSWETRFVQDISFEKIVEDYSPLVKSQIYKLNLTMNNPIYEQAAMIALWECVQNYQDSKGSFSAYAYLKVRGKLLDERRKELRASKEASHADWNDYEETFFTPQNSVTLNIDLSSLTIKQRKWVEQVIIEGKSLKSVATAEGVSVDAVKSWRKSAITKLRKQFNT</sequence>
<proteinExistence type="predicted"/>
<dbReference type="Pfam" id="PF04542">
    <property type="entry name" value="Sigma70_r2"/>
    <property type="match status" value="1"/>
</dbReference>
<dbReference type="EMBL" id="WMEY01000004">
    <property type="protein sequence ID" value="MYL64619.1"/>
    <property type="molecule type" value="Genomic_DNA"/>
</dbReference>
<dbReference type="GO" id="GO:0006352">
    <property type="term" value="P:DNA-templated transcription initiation"/>
    <property type="evidence" value="ECO:0007669"/>
    <property type="project" value="InterPro"/>
</dbReference>
<comment type="caution">
    <text evidence="2">The sequence shown here is derived from an EMBL/GenBank/DDBJ whole genome shotgun (WGS) entry which is preliminary data.</text>
</comment>
<dbReference type="InterPro" id="IPR013324">
    <property type="entry name" value="RNA_pol_sigma_r3/r4-like"/>
</dbReference>
<dbReference type="SUPFAM" id="SSF88659">
    <property type="entry name" value="Sigma3 and sigma4 domains of RNA polymerase sigma factors"/>
    <property type="match status" value="1"/>
</dbReference>
<feature type="domain" description="RNA polymerase sigma-70 region 2" evidence="1">
    <location>
        <begin position="60"/>
        <end position="124"/>
    </location>
</feature>
<dbReference type="Gene3D" id="1.10.10.10">
    <property type="entry name" value="Winged helix-like DNA-binding domain superfamily/Winged helix DNA-binding domain"/>
    <property type="match status" value="1"/>
</dbReference>
<dbReference type="InterPro" id="IPR014284">
    <property type="entry name" value="RNA_pol_sigma-70_dom"/>
</dbReference>
<gene>
    <name evidence="2" type="ORF">GLW07_14775</name>
</gene>
<organism evidence="2 3">
    <name type="scientific">Guptibacillus hwajinpoensis</name>
    <dbReference type="NCBI Taxonomy" id="208199"/>
    <lineage>
        <taxon>Bacteria</taxon>
        <taxon>Bacillati</taxon>
        <taxon>Bacillota</taxon>
        <taxon>Bacilli</taxon>
        <taxon>Bacillales</taxon>
        <taxon>Guptibacillaceae</taxon>
        <taxon>Guptibacillus</taxon>
    </lineage>
</organism>
<dbReference type="NCBIfam" id="TIGR02937">
    <property type="entry name" value="sigma70-ECF"/>
    <property type="match status" value="1"/>
</dbReference>
<dbReference type="Gene3D" id="1.10.1740.10">
    <property type="match status" value="1"/>
</dbReference>
<dbReference type="InterPro" id="IPR036388">
    <property type="entry name" value="WH-like_DNA-bd_sf"/>
</dbReference>
<reference evidence="2 3" key="1">
    <citation type="submission" date="2019-11" db="EMBL/GenBank/DDBJ databases">
        <title>Genome sequences of 17 halophilic strains isolated from different environments.</title>
        <authorList>
            <person name="Furrow R.E."/>
        </authorList>
    </citation>
    <scope>NUCLEOTIDE SEQUENCE [LARGE SCALE GENOMIC DNA]</scope>
    <source>
        <strain evidence="2 3">22506_14_FS</strain>
    </source>
</reference>
<dbReference type="InterPro" id="IPR013325">
    <property type="entry name" value="RNA_pol_sigma_r2"/>
</dbReference>
<dbReference type="GO" id="GO:0003700">
    <property type="term" value="F:DNA-binding transcription factor activity"/>
    <property type="evidence" value="ECO:0007669"/>
    <property type="project" value="InterPro"/>
</dbReference>
<name>A0A845F1E9_9BACL</name>
<evidence type="ECO:0000313" key="2">
    <source>
        <dbReference type="EMBL" id="MYL64619.1"/>
    </source>
</evidence>
<dbReference type="InterPro" id="IPR007627">
    <property type="entry name" value="RNA_pol_sigma70_r2"/>
</dbReference>
<accession>A0A845F1E9</accession>
<evidence type="ECO:0000259" key="1">
    <source>
        <dbReference type="Pfam" id="PF04542"/>
    </source>
</evidence>
<evidence type="ECO:0000313" key="3">
    <source>
        <dbReference type="Proteomes" id="UP000447833"/>
    </source>
</evidence>
<dbReference type="AlphaFoldDB" id="A0A845F1E9"/>
<dbReference type="Proteomes" id="UP000447833">
    <property type="component" value="Unassembled WGS sequence"/>
</dbReference>
<dbReference type="SUPFAM" id="SSF88946">
    <property type="entry name" value="Sigma2 domain of RNA polymerase sigma factors"/>
    <property type="match status" value="1"/>
</dbReference>
<protein>
    <submittedName>
        <fullName evidence="2">Sigma-70 family RNA polymerase sigma factor</fullName>
    </submittedName>
</protein>